<dbReference type="GeneID" id="89928882"/>
<name>A0AAV9P2C6_9PEZI</name>
<dbReference type="Proteomes" id="UP001337655">
    <property type="component" value="Unassembled WGS sequence"/>
</dbReference>
<gene>
    <name evidence="2" type="ORF">LTR77_007546</name>
</gene>
<reference evidence="2 3" key="1">
    <citation type="submission" date="2023-08" db="EMBL/GenBank/DDBJ databases">
        <title>Black Yeasts Isolated from many extreme environments.</title>
        <authorList>
            <person name="Coleine C."/>
            <person name="Stajich J.E."/>
            <person name="Selbmann L."/>
        </authorList>
    </citation>
    <scope>NUCLEOTIDE SEQUENCE [LARGE SCALE GENOMIC DNA]</scope>
    <source>
        <strain evidence="2 3">CCFEE 5935</strain>
    </source>
</reference>
<evidence type="ECO:0000256" key="1">
    <source>
        <dbReference type="SAM" id="MobiDB-lite"/>
    </source>
</evidence>
<organism evidence="2 3">
    <name type="scientific">Saxophila tyrrhenica</name>
    <dbReference type="NCBI Taxonomy" id="1690608"/>
    <lineage>
        <taxon>Eukaryota</taxon>
        <taxon>Fungi</taxon>
        <taxon>Dikarya</taxon>
        <taxon>Ascomycota</taxon>
        <taxon>Pezizomycotina</taxon>
        <taxon>Dothideomycetes</taxon>
        <taxon>Dothideomycetidae</taxon>
        <taxon>Mycosphaerellales</taxon>
        <taxon>Extremaceae</taxon>
        <taxon>Saxophila</taxon>
    </lineage>
</organism>
<protein>
    <submittedName>
        <fullName evidence="2">Uncharacterized protein</fullName>
    </submittedName>
</protein>
<comment type="caution">
    <text evidence="2">The sequence shown here is derived from an EMBL/GenBank/DDBJ whole genome shotgun (WGS) entry which is preliminary data.</text>
</comment>
<dbReference type="EMBL" id="JAVRRT010000012">
    <property type="protein sequence ID" value="KAK5166817.1"/>
    <property type="molecule type" value="Genomic_DNA"/>
</dbReference>
<feature type="region of interest" description="Disordered" evidence="1">
    <location>
        <begin position="1"/>
        <end position="22"/>
    </location>
</feature>
<evidence type="ECO:0000313" key="3">
    <source>
        <dbReference type="Proteomes" id="UP001337655"/>
    </source>
</evidence>
<keyword evidence="3" id="KW-1185">Reference proteome</keyword>
<dbReference type="RefSeq" id="XP_064656625.1">
    <property type="nucleotide sequence ID" value="XM_064804783.1"/>
</dbReference>
<dbReference type="AlphaFoldDB" id="A0AAV9P2C6"/>
<evidence type="ECO:0000313" key="2">
    <source>
        <dbReference type="EMBL" id="KAK5166817.1"/>
    </source>
</evidence>
<accession>A0AAV9P2C6</accession>
<sequence>MASQPSSRQGSAQNTPSNTPIPAEKIVNHMFECESPHVNSSGETVLRPQDAGYVVDYQPTLQEVRVVVQNRGPEYTVVAKLKCIRIYALRRADRILPVEIVGNEKPTLKVSLSQLGPTQSFGGRQDIRTHFSALISGIMEMQANQKLLPEFKAEILHWVSDKNKVRETCTMLRDVMRPEVVKVLTRPDFTLREVIDAGQVIEDKNHTAGVYLRLYSDFKSGNWAGKAPFLYVGQTGDMWRRNSDHDSAINNPAKDQAYHYQLAQAATRSIKVQISRDKNTEGGNAKRAQGLRTILEQLMVLMLRTYSDRQLNWRRDYGQKSVDQAIAENFETRNHCNIFMTVSTQAMELSDFPYPGRPFRPKPFGTDGGCNGSSPWTENMDSWEKVQWTVQELQDRWVLQRSSLRADVAARMFVIRLYQDNKRKEVCHIDLPLSGTVHGGSRSDWKLVPGADHPQVGDDVYPI</sequence>
<feature type="compositionally biased region" description="Polar residues" evidence="1">
    <location>
        <begin position="1"/>
        <end position="20"/>
    </location>
</feature>
<proteinExistence type="predicted"/>